<accession>A0A3M7PB79</accession>
<protein>
    <submittedName>
        <fullName evidence="1">Uncharacterized protein</fullName>
    </submittedName>
</protein>
<dbReference type="AlphaFoldDB" id="A0A3M7PB79"/>
<evidence type="ECO:0000313" key="1">
    <source>
        <dbReference type="EMBL" id="RMZ96312.1"/>
    </source>
</evidence>
<organism evidence="1 2">
    <name type="scientific">Brachionus plicatilis</name>
    <name type="common">Marine rotifer</name>
    <name type="synonym">Brachionus muelleri</name>
    <dbReference type="NCBI Taxonomy" id="10195"/>
    <lineage>
        <taxon>Eukaryota</taxon>
        <taxon>Metazoa</taxon>
        <taxon>Spiralia</taxon>
        <taxon>Gnathifera</taxon>
        <taxon>Rotifera</taxon>
        <taxon>Eurotatoria</taxon>
        <taxon>Monogononta</taxon>
        <taxon>Pseudotrocha</taxon>
        <taxon>Ploima</taxon>
        <taxon>Brachionidae</taxon>
        <taxon>Brachionus</taxon>
    </lineage>
</organism>
<reference evidence="1 2" key="1">
    <citation type="journal article" date="2018" name="Sci. Rep.">
        <title>Genomic signatures of local adaptation to the degree of environmental predictability in rotifers.</title>
        <authorList>
            <person name="Franch-Gras L."/>
            <person name="Hahn C."/>
            <person name="Garcia-Roger E.M."/>
            <person name="Carmona M.J."/>
            <person name="Serra M."/>
            <person name="Gomez A."/>
        </authorList>
    </citation>
    <scope>NUCLEOTIDE SEQUENCE [LARGE SCALE GENOMIC DNA]</scope>
    <source>
        <strain evidence="1">HYR1</strain>
    </source>
</reference>
<proteinExistence type="predicted"/>
<keyword evidence="2" id="KW-1185">Reference proteome</keyword>
<sequence>MTQSCPDISLTQFKKPIRDCYLMIHDVGGGIRSFNSSTIVYTFSLTIGLNVILEYNIHEHRSAFKNLAFFRDYDILQFSKLHQLSWSAKTLQI</sequence>
<dbReference type="Proteomes" id="UP000276133">
    <property type="component" value="Unassembled WGS sequence"/>
</dbReference>
<dbReference type="EMBL" id="REGN01012288">
    <property type="protein sequence ID" value="RMZ96312.1"/>
    <property type="molecule type" value="Genomic_DNA"/>
</dbReference>
<gene>
    <name evidence="1" type="ORF">BpHYR1_026633</name>
</gene>
<name>A0A3M7PB79_BRAPC</name>
<comment type="caution">
    <text evidence="1">The sequence shown here is derived from an EMBL/GenBank/DDBJ whole genome shotgun (WGS) entry which is preliminary data.</text>
</comment>
<evidence type="ECO:0000313" key="2">
    <source>
        <dbReference type="Proteomes" id="UP000276133"/>
    </source>
</evidence>